<protein>
    <recommendedName>
        <fullName evidence="1">PiggyBac transposable element-derived protein domain-containing protein</fullName>
    </recommendedName>
</protein>
<feature type="domain" description="PiggyBac transposable element-derived protein" evidence="1">
    <location>
        <begin position="12"/>
        <end position="190"/>
    </location>
</feature>
<reference evidence="2" key="1">
    <citation type="journal article" date="2020" name="Cell">
        <title>Large-Scale Comparative Analyses of Tick Genomes Elucidate Their Genetic Diversity and Vector Capacities.</title>
        <authorList>
            <consortium name="Tick Genome and Microbiome Consortium (TIGMIC)"/>
            <person name="Jia N."/>
            <person name="Wang J."/>
            <person name="Shi W."/>
            <person name="Du L."/>
            <person name="Sun Y."/>
            <person name="Zhan W."/>
            <person name="Jiang J.F."/>
            <person name="Wang Q."/>
            <person name="Zhang B."/>
            <person name="Ji P."/>
            <person name="Bell-Sakyi L."/>
            <person name="Cui X.M."/>
            <person name="Yuan T.T."/>
            <person name="Jiang B.G."/>
            <person name="Yang W.F."/>
            <person name="Lam T.T."/>
            <person name="Chang Q.C."/>
            <person name="Ding S.J."/>
            <person name="Wang X.J."/>
            <person name="Zhu J.G."/>
            <person name="Ruan X.D."/>
            <person name="Zhao L."/>
            <person name="Wei J.T."/>
            <person name="Ye R.Z."/>
            <person name="Que T.C."/>
            <person name="Du C.H."/>
            <person name="Zhou Y.H."/>
            <person name="Cheng J.X."/>
            <person name="Dai P.F."/>
            <person name="Guo W.B."/>
            <person name="Han X.H."/>
            <person name="Huang E.J."/>
            <person name="Li L.F."/>
            <person name="Wei W."/>
            <person name="Gao Y.C."/>
            <person name="Liu J.Z."/>
            <person name="Shao H.Z."/>
            <person name="Wang X."/>
            <person name="Wang C.C."/>
            <person name="Yang T.C."/>
            <person name="Huo Q.B."/>
            <person name="Li W."/>
            <person name="Chen H.Y."/>
            <person name="Chen S.E."/>
            <person name="Zhou L.G."/>
            <person name="Ni X.B."/>
            <person name="Tian J.H."/>
            <person name="Sheng Y."/>
            <person name="Liu T."/>
            <person name="Pan Y.S."/>
            <person name="Xia L.Y."/>
            <person name="Li J."/>
            <person name="Zhao F."/>
            <person name="Cao W.C."/>
        </authorList>
    </citation>
    <scope>NUCLEOTIDE SEQUENCE</scope>
    <source>
        <strain evidence="2">Rmic-2018</strain>
    </source>
</reference>
<dbReference type="Pfam" id="PF13843">
    <property type="entry name" value="DDE_Tnp_1_7"/>
    <property type="match status" value="1"/>
</dbReference>
<reference evidence="2" key="2">
    <citation type="submission" date="2021-09" db="EMBL/GenBank/DDBJ databases">
        <authorList>
            <person name="Jia N."/>
            <person name="Wang J."/>
            <person name="Shi W."/>
            <person name="Du L."/>
            <person name="Sun Y."/>
            <person name="Zhan W."/>
            <person name="Jiang J."/>
            <person name="Wang Q."/>
            <person name="Zhang B."/>
            <person name="Ji P."/>
            <person name="Sakyi L.B."/>
            <person name="Cui X."/>
            <person name="Yuan T."/>
            <person name="Jiang B."/>
            <person name="Yang W."/>
            <person name="Lam T.T.-Y."/>
            <person name="Chang Q."/>
            <person name="Ding S."/>
            <person name="Wang X."/>
            <person name="Zhu J."/>
            <person name="Ruan X."/>
            <person name="Zhao L."/>
            <person name="Wei J."/>
            <person name="Que T."/>
            <person name="Du C."/>
            <person name="Cheng J."/>
            <person name="Dai P."/>
            <person name="Han X."/>
            <person name="Huang E."/>
            <person name="Gao Y."/>
            <person name="Liu J."/>
            <person name="Shao H."/>
            <person name="Ye R."/>
            <person name="Li L."/>
            <person name="Wei W."/>
            <person name="Wang X."/>
            <person name="Wang C."/>
            <person name="Huo Q."/>
            <person name="Li W."/>
            <person name="Guo W."/>
            <person name="Chen H."/>
            <person name="Chen S."/>
            <person name="Zhou L."/>
            <person name="Zhou L."/>
            <person name="Ni X."/>
            <person name="Tian J."/>
            <person name="Zhou Y."/>
            <person name="Sheng Y."/>
            <person name="Liu T."/>
            <person name="Pan Y."/>
            <person name="Xia L."/>
            <person name="Li J."/>
            <person name="Zhao F."/>
            <person name="Cao W."/>
        </authorList>
    </citation>
    <scope>NUCLEOTIDE SEQUENCE</scope>
    <source>
        <strain evidence="2">Rmic-2018</strain>
        <tissue evidence="2">Larvae</tissue>
    </source>
</reference>
<organism evidence="2 3">
    <name type="scientific">Rhipicephalus microplus</name>
    <name type="common">Cattle tick</name>
    <name type="synonym">Boophilus microplus</name>
    <dbReference type="NCBI Taxonomy" id="6941"/>
    <lineage>
        <taxon>Eukaryota</taxon>
        <taxon>Metazoa</taxon>
        <taxon>Ecdysozoa</taxon>
        <taxon>Arthropoda</taxon>
        <taxon>Chelicerata</taxon>
        <taxon>Arachnida</taxon>
        <taxon>Acari</taxon>
        <taxon>Parasitiformes</taxon>
        <taxon>Ixodida</taxon>
        <taxon>Ixodoidea</taxon>
        <taxon>Ixodidae</taxon>
        <taxon>Rhipicephalinae</taxon>
        <taxon>Rhipicephalus</taxon>
        <taxon>Boophilus</taxon>
    </lineage>
</organism>
<dbReference type="InterPro" id="IPR029526">
    <property type="entry name" value="PGBD"/>
</dbReference>
<name>A0A9J6F2Y0_RHIMP</name>
<keyword evidence="3" id="KW-1185">Reference proteome</keyword>
<sequence>MVAYKGTRAGNLRQYVSNKPDKWGFKIFCRSSSTEIIHDMLLYQGSSTFFNVSLSSQEQSLLLGAKVVLTLSRTTDKPHHSVLFFDNFFTNYNLIEFMKAELNIHCVGTVRANRSGGANCFLQEDKILSKEKQGAIDCCSSAGVTAVKWHDNECVTLLSNAYGVEPLSYVQRYHAEEKKRCQLPVQQLHRHTMSTWAGLICLVCWCTSTRPHQCPADASRDSPRVSTCGHCACHTCVVSVGCGGYCYSGF</sequence>
<dbReference type="PANTHER" id="PTHR47272:SF1">
    <property type="entry name" value="PIGGYBAC TRANSPOSABLE ELEMENT-DERIVED PROTEIN 3-LIKE"/>
    <property type="match status" value="1"/>
</dbReference>
<dbReference type="AlphaFoldDB" id="A0A9J6F2Y0"/>
<dbReference type="EMBL" id="JABSTU010000001">
    <property type="protein sequence ID" value="KAH8041138.1"/>
    <property type="molecule type" value="Genomic_DNA"/>
</dbReference>
<gene>
    <name evidence="2" type="ORF">HPB51_013798</name>
</gene>
<proteinExistence type="predicted"/>
<evidence type="ECO:0000313" key="3">
    <source>
        <dbReference type="Proteomes" id="UP000821866"/>
    </source>
</evidence>
<comment type="caution">
    <text evidence="2">The sequence shown here is derived from an EMBL/GenBank/DDBJ whole genome shotgun (WGS) entry which is preliminary data.</text>
</comment>
<dbReference type="Proteomes" id="UP000821866">
    <property type="component" value="Chromosome 1"/>
</dbReference>
<accession>A0A9J6F2Y0</accession>
<evidence type="ECO:0000259" key="1">
    <source>
        <dbReference type="Pfam" id="PF13843"/>
    </source>
</evidence>
<evidence type="ECO:0000313" key="2">
    <source>
        <dbReference type="EMBL" id="KAH8041138.1"/>
    </source>
</evidence>
<dbReference type="PANTHER" id="PTHR47272">
    <property type="entry name" value="DDE_TNP_1_7 DOMAIN-CONTAINING PROTEIN"/>
    <property type="match status" value="1"/>
</dbReference>